<dbReference type="RefSeq" id="WP_144450289.1">
    <property type="nucleotide sequence ID" value="NZ_VLKZ01000005.1"/>
</dbReference>
<dbReference type="PANTHER" id="PTHR30349:SF88">
    <property type="entry name" value="BLL1584 PROTEIN"/>
    <property type="match status" value="1"/>
</dbReference>
<dbReference type="PROSITE" id="PS51898">
    <property type="entry name" value="TYR_RECOMBINASE"/>
    <property type="match status" value="1"/>
</dbReference>
<accession>A0A562QHE5</accession>
<evidence type="ECO:0000256" key="1">
    <source>
        <dbReference type="ARBA" id="ARBA00023172"/>
    </source>
</evidence>
<dbReference type="InterPro" id="IPR013762">
    <property type="entry name" value="Integrase-like_cat_sf"/>
</dbReference>
<dbReference type="InterPro" id="IPR011010">
    <property type="entry name" value="DNA_brk_join_enz"/>
</dbReference>
<organism evidence="3 4">
    <name type="scientific">Halalkalibacter nanhaiisediminis</name>
    <dbReference type="NCBI Taxonomy" id="688079"/>
    <lineage>
        <taxon>Bacteria</taxon>
        <taxon>Bacillati</taxon>
        <taxon>Bacillota</taxon>
        <taxon>Bacilli</taxon>
        <taxon>Bacillales</taxon>
        <taxon>Bacillaceae</taxon>
        <taxon>Halalkalibacter</taxon>
    </lineage>
</organism>
<dbReference type="GO" id="GO:0015074">
    <property type="term" value="P:DNA integration"/>
    <property type="evidence" value="ECO:0007669"/>
    <property type="project" value="InterPro"/>
</dbReference>
<keyword evidence="1" id="KW-0233">DNA recombination</keyword>
<reference evidence="3 4" key="1">
    <citation type="journal article" date="2015" name="Stand. Genomic Sci.">
        <title>Genomic Encyclopedia of Bacterial and Archaeal Type Strains, Phase III: the genomes of soil and plant-associated and newly described type strains.</title>
        <authorList>
            <person name="Whitman W.B."/>
            <person name="Woyke T."/>
            <person name="Klenk H.P."/>
            <person name="Zhou Y."/>
            <person name="Lilburn T.G."/>
            <person name="Beck B.J."/>
            <person name="De Vos P."/>
            <person name="Vandamme P."/>
            <person name="Eisen J.A."/>
            <person name="Garrity G."/>
            <person name="Hugenholtz P."/>
            <person name="Kyrpides N.C."/>
        </authorList>
    </citation>
    <scope>NUCLEOTIDE SEQUENCE [LARGE SCALE GENOMIC DNA]</scope>
    <source>
        <strain evidence="3 4">CGMCC 1.10116</strain>
    </source>
</reference>
<dbReference type="OrthoDB" id="107900at2"/>
<name>A0A562QHE5_9BACI</name>
<dbReference type="Gene3D" id="1.10.443.10">
    <property type="entry name" value="Intergrase catalytic core"/>
    <property type="match status" value="1"/>
</dbReference>
<comment type="caution">
    <text evidence="3">The sequence shown here is derived from an EMBL/GenBank/DDBJ whole genome shotgun (WGS) entry which is preliminary data.</text>
</comment>
<gene>
    <name evidence="3" type="ORF">IQ10_01981</name>
</gene>
<dbReference type="EMBL" id="VLKZ01000005">
    <property type="protein sequence ID" value="TWI56093.1"/>
    <property type="molecule type" value="Genomic_DNA"/>
</dbReference>
<proteinExistence type="predicted"/>
<dbReference type="GO" id="GO:0003677">
    <property type="term" value="F:DNA binding"/>
    <property type="evidence" value="ECO:0007669"/>
    <property type="project" value="InterPro"/>
</dbReference>
<dbReference type="GO" id="GO:0006310">
    <property type="term" value="P:DNA recombination"/>
    <property type="evidence" value="ECO:0007669"/>
    <property type="project" value="UniProtKB-KW"/>
</dbReference>
<dbReference type="InterPro" id="IPR050090">
    <property type="entry name" value="Tyrosine_recombinase_XerCD"/>
</dbReference>
<dbReference type="AlphaFoldDB" id="A0A562QHE5"/>
<evidence type="ECO:0000259" key="2">
    <source>
        <dbReference type="PROSITE" id="PS51898"/>
    </source>
</evidence>
<protein>
    <submittedName>
        <fullName evidence="3">Integrase/recombinase XerD</fullName>
    </submittedName>
</protein>
<keyword evidence="4" id="KW-1185">Reference proteome</keyword>
<evidence type="ECO:0000313" key="3">
    <source>
        <dbReference type="EMBL" id="TWI56093.1"/>
    </source>
</evidence>
<feature type="domain" description="Tyr recombinase" evidence="2">
    <location>
        <begin position="1"/>
        <end position="122"/>
    </location>
</feature>
<dbReference type="SUPFAM" id="SSF56349">
    <property type="entry name" value="DNA breaking-rejoining enzymes"/>
    <property type="match status" value="1"/>
</dbReference>
<dbReference type="PANTHER" id="PTHR30349">
    <property type="entry name" value="PHAGE INTEGRASE-RELATED"/>
    <property type="match status" value="1"/>
</dbReference>
<dbReference type="Proteomes" id="UP000315711">
    <property type="component" value="Unassembled WGS sequence"/>
</dbReference>
<dbReference type="Pfam" id="PF00589">
    <property type="entry name" value="Phage_integrase"/>
    <property type="match status" value="1"/>
</dbReference>
<dbReference type="InterPro" id="IPR002104">
    <property type="entry name" value="Integrase_catalytic"/>
</dbReference>
<evidence type="ECO:0000313" key="4">
    <source>
        <dbReference type="Proteomes" id="UP000315711"/>
    </source>
</evidence>
<sequence length="122" mass="14175">MKTTDLFLDSGKVTVLGKGSKERDVMFQATTKEQLKRYLKVRGSVHHDYLWIAHDDKPLTHKTIQDRLKKYGEMARVNKRVSPHTFRHTCAKMYILQGGDIFSLQQLLGHSSLEMCRHYVSL</sequence>